<dbReference type="InterPro" id="IPR036111">
    <property type="entry name" value="Mal/L-sulfo/L-lacto_DH-like_sf"/>
</dbReference>
<sequence length="136" mass="14768">MTTTDLSLEEIYNLAIKTLKYNGCDQLNAEAVAHTVTNAERDGSHSHGLFRIPGYVAALKSKKAKGNARPTNNFLTQNAIRVEGDYGFAPTAIGVGIPSLVEVTKKHGVVILTITNTHHFAALWHETEALAENELI</sequence>
<evidence type="ECO:0000256" key="2">
    <source>
        <dbReference type="ARBA" id="ARBA00023002"/>
    </source>
</evidence>
<dbReference type="PANTHER" id="PTHR11091:SF0">
    <property type="entry name" value="MALATE DEHYDROGENASE"/>
    <property type="match status" value="1"/>
</dbReference>
<proteinExistence type="inferred from homology"/>
<keyword evidence="2" id="KW-0560">Oxidoreductase</keyword>
<evidence type="ECO:0000313" key="3">
    <source>
        <dbReference type="EMBL" id="SVD01183.1"/>
    </source>
</evidence>
<dbReference type="SUPFAM" id="SSF89733">
    <property type="entry name" value="L-sulfolactate dehydrogenase-like"/>
    <property type="match status" value="1"/>
</dbReference>
<dbReference type="InterPro" id="IPR043143">
    <property type="entry name" value="Mal/L-sulf/L-lact_DH-like_NADP"/>
</dbReference>
<dbReference type="AlphaFoldDB" id="A0A382RU38"/>
<comment type="similarity">
    <text evidence="1">Belongs to the LDH2/MDH2 oxidoreductase family.</text>
</comment>
<dbReference type="EMBL" id="UINC01124200">
    <property type="protein sequence ID" value="SVD01183.1"/>
    <property type="molecule type" value="Genomic_DNA"/>
</dbReference>
<gene>
    <name evidence="3" type="ORF">METZ01_LOCUS354037</name>
</gene>
<dbReference type="Gene3D" id="1.10.1530.10">
    <property type="match status" value="1"/>
</dbReference>
<dbReference type="PANTHER" id="PTHR11091">
    <property type="entry name" value="OXIDOREDUCTASE-RELATED"/>
    <property type="match status" value="1"/>
</dbReference>
<dbReference type="InterPro" id="IPR043144">
    <property type="entry name" value="Mal/L-sulf/L-lact_DH-like_ah"/>
</dbReference>
<evidence type="ECO:0000256" key="1">
    <source>
        <dbReference type="ARBA" id="ARBA00006056"/>
    </source>
</evidence>
<dbReference type="InterPro" id="IPR003767">
    <property type="entry name" value="Malate/L-lactate_DH-like"/>
</dbReference>
<accession>A0A382RU38</accession>
<name>A0A382RU38_9ZZZZ</name>
<protein>
    <submittedName>
        <fullName evidence="3">Uncharacterized protein</fullName>
    </submittedName>
</protein>
<dbReference type="Gene3D" id="3.30.1370.60">
    <property type="entry name" value="Hypothetical oxidoreductase yiak, domain 2"/>
    <property type="match status" value="1"/>
</dbReference>
<dbReference type="GO" id="GO:0016491">
    <property type="term" value="F:oxidoreductase activity"/>
    <property type="evidence" value="ECO:0007669"/>
    <property type="project" value="UniProtKB-KW"/>
</dbReference>
<organism evidence="3">
    <name type="scientific">marine metagenome</name>
    <dbReference type="NCBI Taxonomy" id="408172"/>
    <lineage>
        <taxon>unclassified sequences</taxon>
        <taxon>metagenomes</taxon>
        <taxon>ecological metagenomes</taxon>
    </lineage>
</organism>
<dbReference type="Pfam" id="PF02615">
    <property type="entry name" value="Ldh_2"/>
    <property type="match status" value="1"/>
</dbReference>
<reference evidence="3" key="1">
    <citation type="submission" date="2018-05" db="EMBL/GenBank/DDBJ databases">
        <authorList>
            <person name="Lanie J.A."/>
            <person name="Ng W.-L."/>
            <person name="Kazmierczak K.M."/>
            <person name="Andrzejewski T.M."/>
            <person name="Davidsen T.M."/>
            <person name="Wayne K.J."/>
            <person name="Tettelin H."/>
            <person name="Glass J.I."/>
            <person name="Rusch D."/>
            <person name="Podicherti R."/>
            <person name="Tsui H.-C.T."/>
            <person name="Winkler M.E."/>
        </authorList>
    </citation>
    <scope>NUCLEOTIDE SEQUENCE</scope>
</reference>
<feature type="non-terminal residue" evidence="3">
    <location>
        <position position="136"/>
    </location>
</feature>